<reference evidence="2" key="1">
    <citation type="journal article" date="2014" name="Science">
        <title>Ancient hybridizations among the ancestral genomes of bread wheat.</title>
        <authorList>
            <consortium name="International Wheat Genome Sequencing Consortium,"/>
            <person name="Marcussen T."/>
            <person name="Sandve S.R."/>
            <person name="Heier L."/>
            <person name="Spannagl M."/>
            <person name="Pfeifer M."/>
            <person name="Jakobsen K.S."/>
            <person name="Wulff B.B."/>
            <person name="Steuernagel B."/>
            <person name="Mayer K.F."/>
            <person name="Olsen O.A."/>
        </authorList>
    </citation>
    <scope>NUCLEOTIDE SEQUENCE [LARGE SCALE GENOMIC DNA]</scope>
    <source>
        <strain evidence="2">cv. AL8/78</strain>
    </source>
</reference>
<accession>A0A452ZZD0</accession>
<evidence type="ECO:0000313" key="2">
    <source>
        <dbReference type="Proteomes" id="UP000015105"/>
    </source>
</evidence>
<dbReference type="Gramene" id="AET1Gv20983000.14">
    <property type="protein sequence ID" value="AET1Gv20983000.14"/>
    <property type="gene ID" value="AET1Gv20983000"/>
</dbReference>
<sequence length="89" mass="10045">MGEDDMDRKGAIHVLTCPFHSHLWLLSRAQHKALSLSEEAMVNHQTSPDAFLFTLRASIVGRPQILLKLVTGQKIRLRRARQMALKCPG</sequence>
<dbReference type="EnsemblPlants" id="AET1Gv20983000.14">
    <property type="protein sequence ID" value="AET1Gv20983000.14"/>
    <property type="gene ID" value="AET1Gv20983000"/>
</dbReference>
<reference evidence="1" key="5">
    <citation type="journal article" date="2021" name="G3 (Bethesda)">
        <title>Aegilops tauschii genome assembly Aet v5.0 features greater sequence contiguity and improved annotation.</title>
        <authorList>
            <person name="Wang L."/>
            <person name="Zhu T."/>
            <person name="Rodriguez J.C."/>
            <person name="Deal K.R."/>
            <person name="Dubcovsky J."/>
            <person name="McGuire P.E."/>
            <person name="Lux T."/>
            <person name="Spannagl M."/>
            <person name="Mayer K.F.X."/>
            <person name="Baldrich P."/>
            <person name="Meyers B.C."/>
            <person name="Huo N."/>
            <person name="Gu Y.Q."/>
            <person name="Zhou H."/>
            <person name="Devos K.M."/>
            <person name="Bennetzen J.L."/>
            <person name="Unver T."/>
            <person name="Budak H."/>
            <person name="Gulick P.J."/>
            <person name="Galiba G."/>
            <person name="Kalapos B."/>
            <person name="Nelson D.R."/>
            <person name="Li P."/>
            <person name="You F.M."/>
            <person name="Luo M.C."/>
            <person name="Dvorak J."/>
        </authorList>
    </citation>
    <scope>NUCLEOTIDE SEQUENCE [LARGE SCALE GENOMIC DNA]</scope>
    <source>
        <strain evidence="1">cv. AL8/78</strain>
    </source>
</reference>
<organism evidence="1 2">
    <name type="scientific">Aegilops tauschii subsp. strangulata</name>
    <name type="common">Goatgrass</name>
    <dbReference type="NCBI Taxonomy" id="200361"/>
    <lineage>
        <taxon>Eukaryota</taxon>
        <taxon>Viridiplantae</taxon>
        <taxon>Streptophyta</taxon>
        <taxon>Embryophyta</taxon>
        <taxon>Tracheophyta</taxon>
        <taxon>Spermatophyta</taxon>
        <taxon>Magnoliopsida</taxon>
        <taxon>Liliopsida</taxon>
        <taxon>Poales</taxon>
        <taxon>Poaceae</taxon>
        <taxon>BOP clade</taxon>
        <taxon>Pooideae</taxon>
        <taxon>Triticodae</taxon>
        <taxon>Triticeae</taxon>
        <taxon>Triticinae</taxon>
        <taxon>Aegilops</taxon>
    </lineage>
</organism>
<reference evidence="2" key="2">
    <citation type="journal article" date="2017" name="Nat. Plants">
        <title>The Aegilops tauschii genome reveals multiple impacts of transposons.</title>
        <authorList>
            <person name="Zhao G."/>
            <person name="Zou C."/>
            <person name="Li K."/>
            <person name="Wang K."/>
            <person name="Li T."/>
            <person name="Gao L."/>
            <person name="Zhang X."/>
            <person name="Wang H."/>
            <person name="Yang Z."/>
            <person name="Liu X."/>
            <person name="Jiang W."/>
            <person name="Mao L."/>
            <person name="Kong X."/>
            <person name="Jiao Y."/>
            <person name="Jia J."/>
        </authorList>
    </citation>
    <scope>NUCLEOTIDE SEQUENCE [LARGE SCALE GENOMIC DNA]</scope>
    <source>
        <strain evidence="2">cv. AL8/78</strain>
    </source>
</reference>
<reference evidence="1" key="4">
    <citation type="submission" date="2019-03" db="UniProtKB">
        <authorList>
            <consortium name="EnsemblPlants"/>
        </authorList>
    </citation>
    <scope>IDENTIFICATION</scope>
</reference>
<dbReference type="AlphaFoldDB" id="A0A452ZZD0"/>
<proteinExistence type="predicted"/>
<reference evidence="1" key="3">
    <citation type="journal article" date="2017" name="Nature">
        <title>Genome sequence of the progenitor of the wheat D genome Aegilops tauschii.</title>
        <authorList>
            <person name="Luo M.C."/>
            <person name="Gu Y.Q."/>
            <person name="Puiu D."/>
            <person name="Wang H."/>
            <person name="Twardziok S.O."/>
            <person name="Deal K.R."/>
            <person name="Huo N."/>
            <person name="Zhu T."/>
            <person name="Wang L."/>
            <person name="Wang Y."/>
            <person name="McGuire P.E."/>
            <person name="Liu S."/>
            <person name="Long H."/>
            <person name="Ramasamy R.K."/>
            <person name="Rodriguez J.C."/>
            <person name="Van S.L."/>
            <person name="Yuan L."/>
            <person name="Wang Z."/>
            <person name="Xia Z."/>
            <person name="Xiao L."/>
            <person name="Anderson O.D."/>
            <person name="Ouyang S."/>
            <person name="Liang Y."/>
            <person name="Zimin A.V."/>
            <person name="Pertea G."/>
            <person name="Qi P."/>
            <person name="Bennetzen J.L."/>
            <person name="Dai X."/>
            <person name="Dawson M.W."/>
            <person name="Muller H.G."/>
            <person name="Kugler K."/>
            <person name="Rivarola-Duarte L."/>
            <person name="Spannagl M."/>
            <person name="Mayer K.F.X."/>
            <person name="Lu F.H."/>
            <person name="Bevan M.W."/>
            <person name="Leroy P."/>
            <person name="Li P."/>
            <person name="You F.M."/>
            <person name="Sun Q."/>
            <person name="Liu Z."/>
            <person name="Lyons E."/>
            <person name="Wicker T."/>
            <person name="Salzberg S.L."/>
            <person name="Devos K.M."/>
            <person name="Dvorak J."/>
        </authorList>
    </citation>
    <scope>NUCLEOTIDE SEQUENCE [LARGE SCALE GENOMIC DNA]</scope>
    <source>
        <strain evidence="1">cv. AL8/78</strain>
    </source>
</reference>
<evidence type="ECO:0000313" key="1">
    <source>
        <dbReference type="EnsemblPlants" id="AET1Gv20983000.14"/>
    </source>
</evidence>
<dbReference type="Proteomes" id="UP000015105">
    <property type="component" value="Chromosome 1D"/>
</dbReference>
<protein>
    <submittedName>
        <fullName evidence="1">Uncharacterized protein</fullName>
    </submittedName>
</protein>
<keyword evidence="2" id="KW-1185">Reference proteome</keyword>
<name>A0A452ZZD0_AEGTS</name>